<dbReference type="WBParaSite" id="PDA_v2.g15549.t1">
    <property type="protein sequence ID" value="PDA_v2.g15549.t1"/>
    <property type="gene ID" value="PDA_v2.g15549"/>
</dbReference>
<keyword evidence="1" id="KW-1133">Transmembrane helix</keyword>
<organism evidence="2 3">
    <name type="scientific">Panagrolaimus davidi</name>
    <dbReference type="NCBI Taxonomy" id="227884"/>
    <lineage>
        <taxon>Eukaryota</taxon>
        <taxon>Metazoa</taxon>
        <taxon>Ecdysozoa</taxon>
        <taxon>Nematoda</taxon>
        <taxon>Chromadorea</taxon>
        <taxon>Rhabditida</taxon>
        <taxon>Tylenchina</taxon>
        <taxon>Panagrolaimomorpha</taxon>
        <taxon>Panagrolaimoidea</taxon>
        <taxon>Panagrolaimidae</taxon>
        <taxon>Panagrolaimus</taxon>
    </lineage>
</organism>
<reference evidence="3" key="1">
    <citation type="submission" date="2022-11" db="UniProtKB">
        <authorList>
            <consortium name="WormBaseParasite"/>
        </authorList>
    </citation>
    <scope>IDENTIFICATION</scope>
</reference>
<feature type="transmembrane region" description="Helical" evidence="1">
    <location>
        <begin position="136"/>
        <end position="156"/>
    </location>
</feature>
<dbReference type="AlphaFoldDB" id="A0A914PIK0"/>
<evidence type="ECO:0000313" key="3">
    <source>
        <dbReference type="WBParaSite" id="PDA_v2.g15549.t1"/>
    </source>
</evidence>
<sequence length="157" mass="17432">MIQKSFQIGLQADGDAPQKVVETLSNGVKINLKNELCVPIFYNFLGFVRYMITVNETGILKASFYESKTGENKKLYFLEEEKTGVPKVAVNETKFGKFLLELTTTTTTTTTATSKPVPSTPTDDAKYIGKGKENSAVSILSLSFLVFFIGIFLFLYI</sequence>
<accession>A0A914PIK0</accession>
<keyword evidence="1" id="KW-0472">Membrane</keyword>
<keyword evidence="1" id="KW-0812">Transmembrane</keyword>
<evidence type="ECO:0000313" key="2">
    <source>
        <dbReference type="Proteomes" id="UP000887578"/>
    </source>
</evidence>
<name>A0A914PIK0_9BILA</name>
<keyword evidence="2" id="KW-1185">Reference proteome</keyword>
<dbReference type="Proteomes" id="UP000887578">
    <property type="component" value="Unplaced"/>
</dbReference>
<proteinExistence type="predicted"/>
<evidence type="ECO:0000256" key="1">
    <source>
        <dbReference type="SAM" id="Phobius"/>
    </source>
</evidence>
<protein>
    <submittedName>
        <fullName evidence="3">Uncharacterized protein</fullName>
    </submittedName>
</protein>